<name>A0A0M0JRP0_9EUKA</name>
<feature type="compositionally biased region" description="Basic and acidic residues" evidence="1">
    <location>
        <begin position="89"/>
        <end position="105"/>
    </location>
</feature>
<comment type="caution">
    <text evidence="2">The sequence shown here is derived from an EMBL/GenBank/DDBJ whole genome shotgun (WGS) entry which is preliminary data.</text>
</comment>
<proteinExistence type="predicted"/>
<evidence type="ECO:0000313" key="2">
    <source>
        <dbReference type="EMBL" id="KOO29274.1"/>
    </source>
</evidence>
<evidence type="ECO:0000256" key="1">
    <source>
        <dbReference type="SAM" id="MobiDB-lite"/>
    </source>
</evidence>
<reference evidence="3" key="1">
    <citation type="journal article" date="2015" name="PLoS Genet.">
        <title>Genome Sequence and Transcriptome Analyses of Chrysochromulina tobin: Metabolic Tools for Enhanced Algal Fitness in the Prominent Order Prymnesiales (Haptophyceae).</title>
        <authorList>
            <person name="Hovde B.T."/>
            <person name="Deodato C.R."/>
            <person name="Hunsperger H.M."/>
            <person name="Ryken S.A."/>
            <person name="Yost W."/>
            <person name="Jha R.K."/>
            <person name="Patterson J."/>
            <person name="Monnat R.J. Jr."/>
            <person name="Barlow S.B."/>
            <person name="Starkenburg S.R."/>
            <person name="Cattolico R.A."/>
        </authorList>
    </citation>
    <scope>NUCLEOTIDE SEQUENCE</scope>
    <source>
        <strain evidence="3">CCMP291</strain>
    </source>
</reference>
<sequence length="208" mass="22170">MDDHTGSTFSEPVTYISRAKATRKPNQYAFVVAGGSIFIPGYMLSGTPVQSGTMLQGLKRNATSGHMPFRAVRIFDAKPDDQQDDGIEEEHVSGKSDEGTCERRAGSLMSDETDEAAGEYYEEDGGENGYDEQHADFGLHTGTVDLDSLRGDLAGLRVDIANAALALTHAHVRMRRMEAALSVGYFGPGAQVEVPSSFDAGCAAGETG</sequence>
<accession>A0A0M0JRP0</accession>
<keyword evidence="3" id="KW-1185">Reference proteome</keyword>
<gene>
    <name evidence="2" type="ORF">Ctob_009389</name>
</gene>
<protein>
    <submittedName>
        <fullName evidence="2">Uncharacterized protein</fullName>
    </submittedName>
</protein>
<dbReference type="EMBL" id="JWZX01002440">
    <property type="protein sequence ID" value="KOO29274.1"/>
    <property type="molecule type" value="Genomic_DNA"/>
</dbReference>
<organism evidence="2 3">
    <name type="scientific">Chrysochromulina tobinii</name>
    <dbReference type="NCBI Taxonomy" id="1460289"/>
    <lineage>
        <taxon>Eukaryota</taxon>
        <taxon>Haptista</taxon>
        <taxon>Haptophyta</taxon>
        <taxon>Prymnesiophyceae</taxon>
        <taxon>Prymnesiales</taxon>
        <taxon>Chrysochromulinaceae</taxon>
        <taxon>Chrysochromulina</taxon>
    </lineage>
</organism>
<feature type="region of interest" description="Disordered" evidence="1">
    <location>
        <begin position="79"/>
        <end position="110"/>
    </location>
</feature>
<dbReference type="AlphaFoldDB" id="A0A0M0JRP0"/>
<dbReference type="Proteomes" id="UP000037460">
    <property type="component" value="Unassembled WGS sequence"/>
</dbReference>
<evidence type="ECO:0000313" key="3">
    <source>
        <dbReference type="Proteomes" id="UP000037460"/>
    </source>
</evidence>